<feature type="domain" description="BD-FAE-like" evidence="3">
    <location>
        <begin position="102"/>
        <end position="318"/>
    </location>
</feature>
<dbReference type="PANTHER" id="PTHR48081">
    <property type="entry name" value="AB HYDROLASE SUPERFAMILY PROTEIN C4A8.06C"/>
    <property type="match status" value="1"/>
</dbReference>
<evidence type="ECO:0000313" key="5">
    <source>
        <dbReference type="RefSeq" id="XP_005738233.1"/>
    </source>
</evidence>
<dbReference type="GO" id="GO:0004061">
    <property type="term" value="F:arylformamidase activity"/>
    <property type="evidence" value="ECO:0007669"/>
    <property type="project" value="TreeGrafter"/>
</dbReference>
<dbReference type="RefSeq" id="XP_005738233.1">
    <property type="nucleotide sequence ID" value="XM_005738176.1"/>
</dbReference>
<dbReference type="SUPFAM" id="SSF53474">
    <property type="entry name" value="alpha/beta-Hydrolases"/>
    <property type="match status" value="1"/>
</dbReference>
<dbReference type="InterPro" id="IPR029058">
    <property type="entry name" value="AB_hydrolase_fold"/>
</dbReference>
<feature type="transmembrane region" description="Helical" evidence="2">
    <location>
        <begin position="12"/>
        <end position="33"/>
    </location>
</feature>
<dbReference type="Gene3D" id="3.40.50.1820">
    <property type="entry name" value="alpha/beta hydrolase"/>
    <property type="match status" value="1"/>
</dbReference>
<dbReference type="Proteomes" id="UP000695023">
    <property type="component" value="Unplaced"/>
</dbReference>
<protein>
    <submittedName>
        <fullName evidence="5">Probable isoprenylcysteine alpha-carbonyl methylesterase ICME</fullName>
    </submittedName>
</protein>
<dbReference type="AlphaFoldDB" id="A0A9Y3RMG0"/>
<dbReference type="PANTHER" id="PTHR48081:SF33">
    <property type="entry name" value="KYNURENINE FORMAMIDASE"/>
    <property type="match status" value="1"/>
</dbReference>
<keyword evidence="1" id="KW-0378">Hydrolase</keyword>
<dbReference type="InterPro" id="IPR050300">
    <property type="entry name" value="GDXG_lipolytic_enzyme"/>
</dbReference>
<gene>
    <name evidence="5" type="primary">LOC102214345</name>
</gene>
<name>A0A9Y3RMG0_9CICH</name>
<evidence type="ECO:0000259" key="3">
    <source>
        <dbReference type="Pfam" id="PF20434"/>
    </source>
</evidence>
<sequence length="382" mass="43951">MSDLKYYMSLSVTVGVMLVGLSYTICLASQWIYGWPDKPGYKKYIEALNPRRIYRLSFVTLDLLKYLRYARLYFQLKSWYNDERNLKYYEKGITFGRRGNKLDLYHPPNVDKLEDMPSPVVIFIYGGAWSSGERSTYCLLSRQMAEELKATVICPDYCTYPKGNVLGMVQDIADCLIWVHENGEKFNFDKDNIVLIGHSAGAHLCTLTTLFLVDTREELSIEPGKQQEVFLLIRGIIGLSGVYNTVEHYEHEQKRGIEYLSDMHRAMTGVENLPFYSPTHLLKKLSQDKVSRLPPFALLHGTNDIVVPAESTMRFSELLTSRSVKLSLNLLPRASHTDIPVDLMVSNRCLYHPIYGYIKEEFRKLLGTCTSLEKHSKICNTY</sequence>
<accession>A0A9Y3RMG0</accession>
<keyword evidence="2" id="KW-1133">Transmembrane helix</keyword>
<dbReference type="Pfam" id="PF20434">
    <property type="entry name" value="BD-FAE"/>
    <property type="match status" value="1"/>
</dbReference>
<dbReference type="InterPro" id="IPR049492">
    <property type="entry name" value="BD-FAE-like_dom"/>
</dbReference>
<proteinExistence type="predicted"/>
<evidence type="ECO:0000256" key="1">
    <source>
        <dbReference type="ARBA" id="ARBA00022801"/>
    </source>
</evidence>
<evidence type="ECO:0000313" key="4">
    <source>
        <dbReference type="Proteomes" id="UP000695023"/>
    </source>
</evidence>
<organism evidence="4 5">
    <name type="scientific">Pundamilia nyererei</name>
    <dbReference type="NCBI Taxonomy" id="303518"/>
    <lineage>
        <taxon>Eukaryota</taxon>
        <taxon>Metazoa</taxon>
        <taxon>Chordata</taxon>
        <taxon>Craniata</taxon>
        <taxon>Vertebrata</taxon>
        <taxon>Euteleostomi</taxon>
        <taxon>Actinopterygii</taxon>
        <taxon>Neopterygii</taxon>
        <taxon>Teleostei</taxon>
        <taxon>Neoteleostei</taxon>
        <taxon>Acanthomorphata</taxon>
        <taxon>Ovalentaria</taxon>
        <taxon>Cichlomorphae</taxon>
        <taxon>Cichliformes</taxon>
        <taxon>Cichlidae</taxon>
        <taxon>African cichlids</taxon>
        <taxon>Pseudocrenilabrinae</taxon>
        <taxon>Haplochromini</taxon>
        <taxon>Pundamilia</taxon>
    </lineage>
</organism>
<keyword evidence="2" id="KW-0472">Membrane</keyword>
<reference evidence="5" key="1">
    <citation type="submission" date="2025-08" db="UniProtKB">
        <authorList>
            <consortium name="RefSeq"/>
        </authorList>
    </citation>
    <scope>IDENTIFICATION</scope>
</reference>
<keyword evidence="2" id="KW-0812">Transmembrane</keyword>
<evidence type="ECO:0000256" key="2">
    <source>
        <dbReference type="SAM" id="Phobius"/>
    </source>
</evidence>
<dbReference type="GeneID" id="102214345"/>
<keyword evidence="4" id="KW-1185">Reference proteome</keyword>